<dbReference type="PANTHER" id="PTHR33116">
    <property type="entry name" value="REVERSE TRANSCRIPTASE ZINC-BINDING DOMAIN-CONTAINING PROTEIN-RELATED-RELATED"/>
    <property type="match status" value="1"/>
</dbReference>
<proteinExistence type="predicted"/>
<sequence>MWGGSSNRKNVHWVSWKTVCLPKEKGGLGIKDIAFFNKSMLLKRKWRFITKSNSIWKGVIDHRYSYSCLALAVTSYDGAGGFVEFKDPFKNSDFLLETLLDQGIMKWLGIEVKLNASSHVSFSCFGGSLRKEIGNMVEGNVMEDIVWTTYVRLIWICRNNLMQEFSNRGYH</sequence>
<dbReference type="Gramene" id="Psat07G0481100-T1">
    <property type="protein sequence ID" value="KAI5389296.1"/>
    <property type="gene ID" value="KIW84_074811"/>
</dbReference>
<keyword evidence="2" id="KW-1185">Reference proteome</keyword>
<dbReference type="PANTHER" id="PTHR33116:SF78">
    <property type="entry name" value="OS12G0587133 PROTEIN"/>
    <property type="match status" value="1"/>
</dbReference>
<organism evidence="1 2">
    <name type="scientific">Pisum sativum</name>
    <name type="common">Garden pea</name>
    <name type="synonym">Lathyrus oleraceus</name>
    <dbReference type="NCBI Taxonomy" id="3888"/>
    <lineage>
        <taxon>Eukaryota</taxon>
        <taxon>Viridiplantae</taxon>
        <taxon>Streptophyta</taxon>
        <taxon>Embryophyta</taxon>
        <taxon>Tracheophyta</taxon>
        <taxon>Spermatophyta</taxon>
        <taxon>Magnoliopsida</taxon>
        <taxon>eudicotyledons</taxon>
        <taxon>Gunneridae</taxon>
        <taxon>Pentapetalae</taxon>
        <taxon>rosids</taxon>
        <taxon>fabids</taxon>
        <taxon>Fabales</taxon>
        <taxon>Fabaceae</taxon>
        <taxon>Papilionoideae</taxon>
        <taxon>50 kb inversion clade</taxon>
        <taxon>NPAAA clade</taxon>
        <taxon>Hologalegina</taxon>
        <taxon>IRL clade</taxon>
        <taxon>Fabeae</taxon>
        <taxon>Lathyrus</taxon>
    </lineage>
</organism>
<dbReference type="EMBL" id="JAMSHJ010000007">
    <property type="protein sequence ID" value="KAI5389296.1"/>
    <property type="molecule type" value="Genomic_DNA"/>
</dbReference>
<protein>
    <recommendedName>
        <fullName evidence="3">RNA-directed DNA polymerase, eukaryota, reverse transcriptase zinc-binding domain protein</fullName>
    </recommendedName>
</protein>
<comment type="caution">
    <text evidence="1">The sequence shown here is derived from an EMBL/GenBank/DDBJ whole genome shotgun (WGS) entry which is preliminary data.</text>
</comment>
<dbReference type="Proteomes" id="UP001058974">
    <property type="component" value="Chromosome 7"/>
</dbReference>
<evidence type="ECO:0008006" key="3">
    <source>
        <dbReference type="Google" id="ProtNLM"/>
    </source>
</evidence>
<evidence type="ECO:0000313" key="2">
    <source>
        <dbReference type="Proteomes" id="UP001058974"/>
    </source>
</evidence>
<gene>
    <name evidence="1" type="ORF">KIW84_074811</name>
</gene>
<name>A0A9D4VV40_PEA</name>
<reference evidence="1 2" key="1">
    <citation type="journal article" date="2022" name="Nat. Genet.">
        <title>Improved pea reference genome and pan-genome highlight genomic features and evolutionary characteristics.</title>
        <authorList>
            <person name="Yang T."/>
            <person name="Liu R."/>
            <person name="Luo Y."/>
            <person name="Hu S."/>
            <person name="Wang D."/>
            <person name="Wang C."/>
            <person name="Pandey M.K."/>
            <person name="Ge S."/>
            <person name="Xu Q."/>
            <person name="Li N."/>
            <person name="Li G."/>
            <person name="Huang Y."/>
            <person name="Saxena R.K."/>
            <person name="Ji Y."/>
            <person name="Li M."/>
            <person name="Yan X."/>
            <person name="He Y."/>
            <person name="Liu Y."/>
            <person name="Wang X."/>
            <person name="Xiang C."/>
            <person name="Varshney R.K."/>
            <person name="Ding H."/>
            <person name="Gao S."/>
            <person name="Zong X."/>
        </authorList>
    </citation>
    <scope>NUCLEOTIDE SEQUENCE [LARGE SCALE GENOMIC DNA]</scope>
    <source>
        <strain evidence="1 2">cv. Zhongwan 6</strain>
    </source>
</reference>
<accession>A0A9D4VV40</accession>
<dbReference type="AlphaFoldDB" id="A0A9D4VV40"/>
<evidence type="ECO:0000313" key="1">
    <source>
        <dbReference type="EMBL" id="KAI5389296.1"/>
    </source>
</evidence>